<name>E1F4K1_GIAIA</name>
<proteinExistence type="predicted"/>
<dbReference type="EMBL" id="ACVC01000173">
    <property type="protein sequence ID" value="EFO62604.1"/>
    <property type="molecule type" value="Genomic_DNA"/>
</dbReference>
<evidence type="ECO:0000313" key="2">
    <source>
        <dbReference type="EMBL" id="EFO62604.1"/>
    </source>
</evidence>
<evidence type="ECO:0000256" key="1">
    <source>
        <dbReference type="SAM" id="MobiDB-lite"/>
    </source>
</evidence>
<protein>
    <submittedName>
        <fullName evidence="2">Uncharacterized protein</fullName>
    </submittedName>
</protein>
<evidence type="ECO:0000313" key="3">
    <source>
        <dbReference type="Proteomes" id="UP000008974"/>
    </source>
</evidence>
<dbReference type="OrthoDB" id="10254744at2759"/>
<feature type="region of interest" description="Disordered" evidence="1">
    <location>
        <begin position="221"/>
        <end position="241"/>
    </location>
</feature>
<dbReference type="VEuPathDB" id="GiardiaDB:GLP15_3913"/>
<sequence>MALSENTLRSTYFNSLATRIDKNLRIYEELSRLVTDSERCVDGSMTGGSAASLARKQPGLSILSQQTATATDIRDMRNAIKRRQVMHRNALTKSIIDEGRAAYEAGSNAHLTVAGSLSPMRAIHKPRPLPQHIEKFLSDEIKQATTTTDTVDEGSFLLDDEAAEKKEKLKQTLSRVAEIIDAAEINGKVSTDPDIILSKFYHEDPYVANVKLVMDSYNIKQTSTQKPQDQTHDSRKKAEQRVKSVEDRIADVISARENQLVSIISSACSAPSVRNRQGGNVCSIDKDWKEFYNYQGASNFVKKPEFSASAPMVSSAKNEIMAAALIHRGHAPTSKRNLRIASVPHQPANISTQQLRCNYPEEVAPITEQLSSALDHGKKRAWRCLRRHEKALGDQLAAPNNDLSARIIKELTAEISEKSADNASIARNLISSGNLKSLTDMARSQNPMINSQVLKSRHSNRVAQLREDAEGGSDDSDLTIMNSAVLRGMHTDSSFSESGPSTFLADSETPQLSSLQINSIYIHDRKHLPKQSAGTGFKLHAKKMTKSIEMADDETLFDVVIPDNRYDARNEFNFLSKDDIDKYKKILIYIHNSELLEKLEQAKSLEDYEQHIKEYKDTTTRTASPPKQEDDFSSILKIIMPQDRMQTFAAYSALSSMDTASYKKEVVHRLLNIKKAITRSNLKSNDSKLNLYESAKAILQPLLQTRLAARKYPEDRVPLSTGRSEMRLQKYAQKKLWDAKETEGI</sequence>
<gene>
    <name evidence="2" type="ORF">GLP15_3913</name>
</gene>
<accession>E1F4K1</accession>
<dbReference type="OMA" id="IYIHNSE"/>
<comment type="caution">
    <text evidence="2">The sequence shown here is derived from an EMBL/GenBank/DDBJ whole genome shotgun (WGS) entry which is preliminary data.</text>
</comment>
<feature type="compositionally biased region" description="Basic and acidic residues" evidence="1">
    <location>
        <begin position="229"/>
        <end position="241"/>
    </location>
</feature>
<dbReference type="AlphaFoldDB" id="E1F4K1"/>
<dbReference type="Proteomes" id="UP000008974">
    <property type="component" value="Unassembled WGS sequence"/>
</dbReference>
<reference evidence="2 3" key="1">
    <citation type="journal article" date="2010" name="BMC Genomics">
        <title>Genome analysis and comparative genomics of a Giardia intestinalis assemblage E isolate.</title>
        <authorList>
            <person name="Jerlstrom-Hultqvist J."/>
            <person name="Franzen O."/>
            <person name="Ankarklev J."/>
            <person name="Xu F."/>
            <person name="Nohynkova E."/>
            <person name="Andersson J.O."/>
            <person name="Svard S.G."/>
            <person name="Andersson B."/>
        </authorList>
    </citation>
    <scope>NUCLEOTIDE SEQUENCE [LARGE SCALE GENOMIC DNA]</scope>
    <source>
        <strain evidence="2 3">P15</strain>
    </source>
</reference>
<organism evidence="2 3">
    <name type="scientific">Giardia intestinalis (strain P15)</name>
    <name type="common">Giardia lamblia</name>
    <dbReference type="NCBI Taxonomy" id="658858"/>
    <lineage>
        <taxon>Eukaryota</taxon>
        <taxon>Metamonada</taxon>
        <taxon>Diplomonadida</taxon>
        <taxon>Hexamitidae</taxon>
        <taxon>Giardiinae</taxon>
        <taxon>Giardia</taxon>
    </lineage>
</organism>